<dbReference type="Proteomes" id="UP000004478">
    <property type="component" value="Unassembled WGS sequence"/>
</dbReference>
<reference evidence="3 4" key="1">
    <citation type="journal article" date="2012" name="J. Bacteriol.">
        <title>Draft Genome Sequence of Cecembia lonarensis Strain LW9T, Isolated from Lonar Lake, a Haloalkaline Lake in India.</title>
        <authorList>
            <person name="Shivaji S."/>
            <person name="Ara S."/>
            <person name="Singh A."/>
            <person name="Pinnaka A.K."/>
        </authorList>
    </citation>
    <scope>NUCLEOTIDE SEQUENCE [LARGE SCALE GENOMIC DNA]</scope>
    <source>
        <strain evidence="3 4">LW9</strain>
    </source>
</reference>
<organism evidence="3 4">
    <name type="scientific">Cecembia lonarensis (strain CCUG 58316 / KCTC 22772 / LW9)</name>
    <dbReference type="NCBI Taxonomy" id="1225176"/>
    <lineage>
        <taxon>Bacteria</taxon>
        <taxon>Pseudomonadati</taxon>
        <taxon>Bacteroidota</taxon>
        <taxon>Cytophagia</taxon>
        <taxon>Cytophagales</taxon>
        <taxon>Cyclobacteriaceae</taxon>
        <taxon>Cecembia</taxon>
    </lineage>
</organism>
<dbReference type="AlphaFoldDB" id="K1L9I9"/>
<feature type="domain" description="NFACT RNA-binding" evidence="2">
    <location>
        <begin position="209"/>
        <end position="305"/>
    </location>
</feature>
<dbReference type="GO" id="GO:0043023">
    <property type="term" value="F:ribosomal large subunit binding"/>
    <property type="evidence" value="ECO:0007669"/>
    <property type="project" value="TreeGrafter"/>
</dbReference>
<protein>
    <recommendedName>
        <fullName evidence="2">NFACT RNA-binding domain-containing protein</fullName>
    </recommendedName>
</protein>
<dbReference type="PANTHER" id="PTHR15239">
    <property type="entry name" value="NUCLEAR EXPORT MEDIATOR FACTOR NEMF"/>
    <property type="match status" value="1"/>
</dbReference>
<dbReference type="PATRIC" id="fig|1225176.3.peg.68"/>
<dbReference type="InterPro" id="IPR051608">
    <property type="entry name" value="RQC_Subunit_NEMF"/>
</dbReference>
<name>K1L9I9_CECL9</name>
<dbReference type="Pfam" id="PF05833">
    <property type="entry name" value="NFACT_N"/>
    <property type="match status" value="1"/>
</dbReference>
<sequence>MDLMQTPHYYITKSEPDYQLTLLPSQEFVFDTSSPIVACNELFRYKVVIQAFEKEKQQLLKNLEEQRKRTASYIQKTQAKLNELNNGLAPSQLADVIMANLHAIPKEAEEVFLFNFYTQKEERFLLKRGLSPQKFAENLYRKSKNRKREIDQLEENLREKESLLAQTTSWLSELAEIQNFRELKAFIKTHQLGYKQKEKEDQVPFKKFELEGFDVLIGKSAKANDELLRRFAWKEDLWLHAKDVSGSHVLIKYRSGLNFPKTVIERAAELAAYYSKNKNESLAPVIYTPSKYVRKVKGSAPGAVMVDKERILMVSPKGPGQ</sequence>
<dbReference type="GO" id="GO:0000049">
    <property type="term" value="F:tRNA binding"/>
    <property type="evidence" value="ECO:0007669"/>
    <property type="project" value="TreeGrafter"/>
</dbReference>
<proteinExistence type="predicted"/>
<keyword evidence="4" id="KW-1185">Reference proteome</keyword>
<feature type="coiled-coil region" evidence="1">
    <location>
        <begin position="136"/>
        <end position="166"/>
    </location>
</feature>
<evidence type="ECO:0000259" key="2">
    <source>
        <dbReference type="Pfam" id="PF05670"/>
    </source>
</evidence>
<comment type="caution">
    <text evidence="3">The sequence shown here is derived from an EMBL/GenBank/DDBJ whole genome shotgun (WGS) entry which is preliminary data.</text>
</comment>
<evidence type="ECO:0000313" key="4">
    <source>
        <dbReference type="Proteomes" id="UP000004478"/>
    </source>
</evidence>
<dbReference type="GO" id="GO:0072344">
    <property type="term" value="P:rescue of stalled ribosome"/>
    <property type="evidence" value="ECO:0007669"/>
    <property type="project" value="TreeGrafter"/>
</dbReference>
<accession>K1L9I9</accession>
<dbReference type="PANTHER" id="PTHR15239:SF6">
    <property type="entry name" value="RIBOSOME QUALITY CONTROL COMPLEX SUBUNIT NEMF"/>
    <property type="match status" value="1"/>
</dbReference>
<dbReference type="InterPro" id="IPR008532">
    <property type="entry name" value="NFACT_RNA-bd"/>
</dbReference>
<dbReference type="EMBL" id="AMGM01000001">
    <property type="protein sequence ID" value="EKB51271.1"/>
    <property type="molecule type" value="Genomic_DNA"/>
</dbReference>
<feature type="coiled-coil region" evidence="1">
    <location>
        <begin position="49"/>
        <end position="80"/>
    </location>
</feature>
<evidence type="ECO:0000256" key="1">
    <source>
        <dbReference type="SAM" id="Coils"/>
    </source>
</evidence>
<keyword evidence="1" id="KW-0175">Coiled coil</keyword>
<dbReference type="RefSeq" id="WP_009183120.1">
    <property type="nucleotide sequence ID" value="NZ_AMGM01000001.1"/>
</dbReference>
<dbReference type="Pfam" id="PF05670">
    <property type="entry name" value="NFACT-R_1"/>
    <property type="match status" value="1"/>
</dbReference>
<evidence type="ECO:0000313" key="3">
    <source>
        <dbReference type="EMBL" id="EKB51271.1"/>
    </source>
</evidence>
<gene>
    <name evidence="3" type="ORF">B879_00065</name>
</gene>
<dbReference type="GO" id="GO:1990112">
    <property type="term" value="C:RQC complex"/>
    <property type="evidence" value="ECO:0007669"/>
    <property type="project" value="TreeGrafter"/>
</dbReference>